<reference evidence="1" key="1">
    <citation type="submission" date="2022-03" db="EMBL/GenBank/DDBJ databases">
        <authorList>
            <person name="Martin C."/>
        </authorList>
    </citation>
    <scope>NUCLEOTIDE SEQUENCE</scope>
</reference>
<sequence>MVYDNNKLKFTAGDEEIEQTFDGRSSPGVIRLRPIQRDRGAILSSECKAVFKISGTYNMGGIAVLVLFLCIAVDTVESVANECAFEQGSDCCHFQTKGGRGGEAPCFKGSVWNQAICNCDWPARVAVPCNPQEDCNVVEPAPVVTCPVDLATDQCCINGVIYTIISETEYQQGRTIQSCPADQVFSPDDCCCEGGDSFEAVDGKCMYWNFERTVIDSNQNIPIRKSGFASYDSRDGLADRGYYMQLDQEGSLAVDRLSGAYFGHRFSVAFFVRFDGLLNGENRANTIFSNGDEINQNYDEFPPTIFMIANSGDSGKVNLGGGVLTGRQTEIEPFFDIPVDENQWVFITMVYDNNKLRITAGDEVFEQIQSGQIKSTSCPLMFGGFSLDAGMAIDELLICQETGLTTEQLEAFRDAGTLP</sequence>
<dbReference type="SUPFAM" id="SSF49899">
    <property type="entry name" value="Concanavalin A-like lectins/glucanases"/>
    <property type="match status" value="1"/>
</dbReference>
<dbReference type="EMBL" id="CAIIXF020000001">
    <property type="protein sequence ID" value="CAH1773364.1"/>
    <property type="molecule type" value="Genomic_DNA"/>
</dbReference>
<dbReference type="InterPro" id="IPR013320">
    <property type="entry name" value="ConA-like_dom_sf"/>
</dbReference>
<protein>
    <submittedName>
        <fullName evidence="1">Uncharacterized protein</fullName>
    </submittedName>
</protein>
<accession>A0A8S4MXQ2</accession>
<gene>
    <name evidence="1" type="ORF">OFUS_LOCUS974</name>
</gene>
<dbReference type="AlphaFoldDB" id="A0A8S4MXQ2"/>
<keyword evidence="2" id="KW-1185">Reference proteome</keyword>
<proteinExistence type="predicted"/>
<comment type="caution">
    <text evidence="1">The sequence shown here is derived from an EMBL/GenBank/DDBJ whole genome shotgun (WGS) entry which is preliminary data.</text>
</comment>
<dbReference type="Proteomes" id="UP000749559">
    <property type="component" value="Unassembled WGS sequence"/>
</dbReference>
<evidence type="ECO:0000313" key="1">
    <source>
        <dbReference type="EMBL" id="CAH1773364.1"/>
    </source>
</evidence>
<name>A0A8S4MXQ2_OWEFU</name>
<dbReference type="OrthoDB" id="439917at2759"/>
<organism evidence="1 2">
    <name type="scientific">Owenia fusiformis</name>
    <name type="common">Polychaete worm</name>
    <dbReference type="NCBI Taxonomy" id="6347"/>
    <lineage>
        <taxon>Eukaryota</taxon>
        <taxon>Metazoa</taxon>
        <taxon>Spiralia</taxon>
        <taxon>Lophotrochozoa</taxon>
        <taxon>Annelida</taxon>
        <taxon>Polychaeta</taxon>
        <taxon>Sedentaria</taxon>
        <taxon>Canalipalpata</taxon>
        <taxon>Sabellida</taxon>
        <taxon>Oweniida</taxon>
        <taxon>Oweniidae</taxon>
        <taxon>Owenia</taxon>
    </lineage>
</organism>
<evidence type="ECO:0000313" key="2">
    <source>
        <dbReference type="Proteomes" id="UP000749559"/>
    </source>
</evidence>
<dbReference type="Gene3D" id="2.60.120.200">
    <property type="match status" value="1"/>
</dbReference>